<organism evidence="2">
    <name type="scientific">uncultured Rubrobacteraceae bacterium</name>
    <dbReference type="NCBI Taxonomy" id="349277"/>
    <lineage>
        <taxon>Bacteria</taxon>
        <taxon>Bacillati</taxon>
        <taxon>Actinomycetota</taxon>
        <taxon>Rubrobacteria</taxon>
        <taxon>Rubrobacterales</taxon>
        <taxon>Rubrobacteraceae</taxon>
        <taxon>environmental samples</taxon>
    </lineage>
</organism>
<sequence length="213" mass="22032">MTSSNLIRIGGLVAVVAGTLLLLADLWNLLMEFIVGGSENFSEFAVTTSWTVLSATYLIGGLLLLVALVGLYAHQSEAAGTLGLVGFLAALVGTGLLAGMFWTMAFVVPSAAIEAPAFLDAEQVAGPLDMGFMLSGIVVALGWALFGLATLRARVFPRVAAIVLIIGALLTVLPLPATTLVIDVAVAWLGLALLSGQRRSASDTAVRAQPRVQ</sequence>
<accession>A0A6J4R8T1</accession>
<reference evidence="2" key="1">
    <citation type="submission" date="2020-02" db="EMBL/GenBank/DDBJ databases">
        <authorList>
            <person name="Meier V. D."/>
        </authorList>
    </citation>
    <scope>NUCLEOTIDE SEQUENCE</scope>
    <source>
        <strain evidence="2">AVDCRST_MAG14</strain>
    </source>
</reference>
<evidence type="ECO:0000256" key="1">
    <source>
        <dbReference type="SAM" id="Phobius"/>
    </source>
</evidence>
<protein>
    <recommendedName>
        <fullName evidence="3">DUF4386 family protein</fullName>
    </recommendedName>
</protein>
<feature type="transmembrane region" description="Helical" evidence="1">
    <location>
        <begin position="128"/>
        <end position="148"/>
    </location>
</feature>
<keyword evidence="1" id="KW-1133">Transmembrane helix</keyword>
<dbReference type="AlphaFoldDB" id="A0A6J4R8T1"/>
<name>A0A6J4R8T1_9ACTN</name>
<feature type="transmembrane region" description="Helical" evidence="1">
    <location>
        <begin position="50"/>
        <end position="72"/>
    </location>
</feature>
<feature type="transmembrane region" description="Helical" evidence="1">
    <location>
        <begin position="12"/>
        <end position="30"/>
    </location>
</feature>
<feature type="transmembrane region" description="Helical" evidence="1">
    <location>
        <begin position="155"/>
        <end position="173"/>
    </location>
</feature>
<gene>
    <name evidence="2" type="ORF">AVDCRST_MAG14-2386</name>
</gene>
<keyword evidence="1" id="KW-0472">Membrane</keyword>
<feature type="transmembrane region" description="Helical" evidence="1">
    <location>
        <begin position="84"/>
        <end position="108"/>
    </location>
</feature>
<dbReference type="EMBL" id="CADCVG010000097">
    <property type="protein sequence ID" value="CAA9460684.1"/>
    <property type="molecule type" value="Genomic_DNA"/>
</dbReference>
<keyword evidence="1" id="KW-0812">Transmembrane</keyword>
<proteinExistence type="predicted"/>
<evidence type="ECO:0008006" key="3">
    <source>
        <dbReference type="Google" id="ProtNLM"/>
    </source>
</evidence>
<evidence type="ECO:0000313" key="2">
    <source>
        <dbReference type="EMBL" id="CAA9460684.1"/>
    </source>
</evidence>